<reference evidence="5 6" key="1">
    <citation type="submission" date="2020-07" db="EMBL/GenBank/DDBJ databases">
        <title>Mycobacterium kansasii (former subtype) with zoonotic potential isolated from diseased indoor pet cat, Japan.</title>
        <authorList>
            <person name="Fukano H."/>
            <person name="Terazono T."/>
            <person name="Hoshino Y."/>
        </authorList>
    </citation>
    <scope>NUCLEOTIDE SEQUENCE [LARGE SCALE GENOMIC DNA]</scope>
    <source>
        <strain evidence="5 6">Kuro-I</strain>
    </source>
</reference>
<dbReference type="SUPFAM" id="SSF52151">
    <property type="entry name" value="FabD/lysophospholipase-like"/>
    <property type="match status" value="1"/>
</dbReference>
<dbReference type="GO" id="GO:0016042">
    <property type="term" value="P:lipid catabolic process"/>
    <property type="evidence" value="ECO:0007669"/>
    <property type="project" value="UniProtKB-KW"/>
</dbReference>
<dbReference type="Proteomes" id="UP000516380">
    <property type="component" value="Chromosome"/>
</dbReference>
<keyword evidence="6" id="KW-1185">Reference proteome</keyword>
<evidence type="ECO:0000256" key="1">
    <source>
        <dbReference type="ARBA" id="ARBA00022801"/>
    </source>
</evidence>
<keyword evidence="2" id="KW-0442">Lipid degradation</keyword>
<dbReference type="Gene3D" id="3.40.1090.10">
    <property type="entry name" value="Cytosolic phospholipase A2 catalytic domain"/>
    <property type="match status" value="1"/>
</dbReference>
<dbReference type="AlphaFoldDB" id="A0A7G1IK14"/>
<evidence type="ECO:0000259" key="4">
    <source>
        <dbReference type="Pfam" id="PF01734"/>
    </source>
</evidence>
<protein>
    <recommendedName>
        <fullName evidence="4">PNPLA domain-containing protein</fullName>
    </recommendedName>
</protein>
<dbReference type="GO" id="GO:0016787">
    <property type="term" value="F:hydrolase activity"/>
    <property type="evidence" value="ECO:0007669"/>
    <property type="project" value="UniProtKB-KW"/>
</dbReference>
<dbReference type="Pfam" id="PF01734">
    <property type="entry name" value="Patatin"/>
    <property type="match status" value="1"/>
</dbReference>
<evidence type="ECO:0000256" key="3">
    <source>
        <dbReference type="ARBA" id="ARBA00023098"/>
    </source>
</evidence>
<proteinExistence type="predicted"/>
<evidence type="ECO:0000256" key="2">
    <source>
        <dbReference type="ARBA" id="ARBA00022963"/>
    </source>
</evidence>
<name>A0A7G1IK14_MYCKA</name>
<organism evidence="5 6">
    <name type="scientific">Mycobacterium kansasii</name>
    <dbReference type="NCBI Taxonomy" id="1768"/>
    <lineage>
        <taxon>Bacteria</taxon>
        <taxon>Bacillati</taxon>
        <taxon>Actinomycetota</taxon>
        <taxon>Actinomycetes</taxon>
        <taxon>Mycobacteriales</taxon>
        <taxon>Mycobacteriaceae</taxon>
        <taxon>Mycobacterium</taxon>
    </lineage>
</organism>
<sequence>MEIPFADAVRGRFGRRDAEFDFIEEFEHEAFDGEVAEAAADTVDLPSAEPALLLQKMENRLIRQHLANPDVLSDEELRKLRYLLNFARLADFEPGAAGPGGSRGRGDVSVGAEIAPWRSRVTDALYGPLREEADPVTALKAARDALQSLAPDQDDQRRVLIERHGNDFSAAELDSEVGYKKLVTILGGGGGAGFVYIGGLQRLLEAGQLPDYMIGSSFGSIIGSLVARALPVPIEEYMEWAKTVSYRAILGPERLRRRHGLAGVFALRFDQFALALLSRADGVRMRMSDLAIPFDIVVAGCAGSPMRRCRQGFAVRNWRRCSCGRCRFARSASDHLSRPACGRCRPSSTCGWSSPS</sequence>
<keyword evidence="3" id="KW-0443">Lipid metabolism</keyword>
<keyword evidence="1" id="KW-0378">Hydrolase</keyword>
<feature type="domain" description="PNPLA" evidence="4">
    <location>
        <begin position="185"/>
        <end position="297"/>
    </location>
</feature>
<evidence type="ECO:0000313" key="5">
    <source>
        <dbReference type="EMBL" id="BCI90292.1"/>
    </source>
</evidence>
<dbReference type="InterPro" id="IPR050301">
    <property type="entry name" value="NTE"/>
</dbReference>
<dbReference type="PANTHER" id="PTHR14226:SF78">
    <property type="entry name" value="SLR0060 PROTEIN"/>
    <property type="match status" value="1"/>
</dbReference>
<dbReference type="EMBL" id="AP023343">
    <property type="protein sequence ID" value="BCI90292.1"/>
    <property type="molecule type" value="Genomic_DNA"/>
</dbReference>
<gene>
    <name evidence="5" type="ORF">NIIDMKKI_54980</name>
</gene>
<dbReference type="PANTHER" id="PTHR14226">
    <property type="entry name" value="NEUROPATHY TARGET ESTERASE/SWISS CHEESE D.MELANOGASTER"/>
    <property type="match status" value="1"/>
</dbReference>
<dbReference type="InterPro" id="IPR016035">
    <property type="entry name" value="Acyl_Trfase/lysoPLipase"/>
</dbReference>
<dbReference type="InterPro" id="IPR002641">
    <property type="entry name" value="PNPLA_dom"/>
</dbReference>
<evidence type="ECO:0000313" key="6">
    <source>
        <dbReference type="Proteomes" id="UP000516380"/>
    </source>
</evidence>
<accession>A0A7G1IK14</accession>